<proteinExistence type="inferred from homology"/>
<gene>
    <name evidence="8" type="ORF">Pfra01_002579100</name>
</gene>
<evidence type="ECO:0000256" key="4">
    <source>
        <dbReference type="ARBA" id="ARBA00022525"/>
    </source>
</evidence>
<dbReference type="OrthoDB" id="90111at2759"/>
<evidence type="ECO:0000256" key="2">
    <source>
        <dbReference type="ARBA" id="ARBA00004613"/>
    </source>
</evidence>
<evidence type="ECO:0000256" key="6">
    <source>
        <dbReference type="ARBA" id="ARBA00023026"/>
    </source>
</evidence>
<evidence type="ECO:0000313" key="8">
    <source>
        <dbReference type="EMBL" id="GMF59609.1"/>
    </source>
</evidence>
<feature type="domain" description="RxLR effector PexRD54 WY" evidence="7">
    <location>
        <begin position="31"/>
        <end position="67"/>
    </location>
</feature>
<dbReference type="Proteomes" id="UP001165121">
    <property type="component" value="Unassembled WGS sequence"/>
</dbReference>
<keyword evidence="6" id="KW-0843">Virulence</keyword>
<keyword evidence="5" id="KW-0732">Signal</keyword>
<evidence type="ECO:0000256" key="1">
    <source>
        <dbReference type="ARBA" id="ARBA00004340"/>
    </source>
</evidence>
<comment type="subcellular location">
    <subcellularLocation>
        <location evidence="1">Host cell</location>
    </subcellularLocation>
    <subcellularLocation>
        <location evidence="2">Secreted</location>
    </subcellularLocation>
</comment>
<keyword evidence="4" id="KW-0964">Secreted</keyword>
<organism evidence="8 9">
    <name type="scientific">Phytophthora fragariaefolia</name>
    <dbReference type="NCBI Taxonomy" id="1490495"/>
    <lineage>
        <taxon>Eukaryota</taxon>
        <taxon>Sar</taxon>
        <taxon>Stramenopiles</taxon>
        <taxon>Oomycota</taxon>
        <taxon>Peronosporomycetes</taxon>
        <taxon>Peronosporales</taxon>
        <taxon>Peronosporaceae</taxon>
        <taxon>Phytophthora</taxon>
    </lineage>
</organism>
<feature type="domain" description="RxLR effector PexRD54 WY" evidence="7">
    <location>
        <begin position="209"/>
        <end position="245"/>
    </location>
</feature>
<evidence type="ECO:0000259" key="7">
    <source>
        <dbReference type="Pfam" id="PF22748"/>
    </source>
</evidence>
<keyword evidence="9" id="KW-1185">Reference proteome</keyword>
<dbReference type="AlphaFoldDB" id="A0A9W7D4T6"/>
<dbReference type="InterPro" id="IPR054463">
    <property type="entry name" value="PexRD54_WY"/>
</dbReference>
<accession>A0A9W7D4T6</accession>
<dbReference type="GO" id="GO:0043657">
    <property type="term" value="C:host cell"/>
    <property type="evidence" value="ECO:0007669"/>
    <property type="project" value="UniProtKB-SubCell"/>
</dbReference>
<dbReference type="EMBL" id="BSXT01005070">
    <property type="protein sequence ID" value="GMF59609.1"/>
    <property type="molecule type" value="Genomic_DNA"/>
</dbReference>
<evidence type="ECO:0000256" key="5">
    <source>
        <dbReference type="ARBA" id="ARBA00022729"/>
    </source>
</evidence>
<dbReference type="Pfam" id="PF22748">
    <property type="entry name" value="PexRD54_WY"/>
    <property type="match status" value="3"/>
</dbReference>
<protein>
    <submittedName>
        <fullName evidence="8">Unnamed protein product</fullName>
    </submittedName>
</protein>
<dbReference type="GO" id="GO:0005576">
    <property type="term" value="C:extracellular region"/>
    <property type="evidence" value="ECO:0007669"/>
    <property type="project" value="UniProtKB-SubCell"/>
</dbReference>
<evidence type="ECO:0000313" key="9">
    <source>
        <dbReference type="Proteomes" id="UP001165121"/>
    </source>
</evidence>
<feature type="domain" description="RxLR effector PexRD54 WY" evidence="7">
    <location>
        <begin position="359"/>
        <end position="393"/>
    </location>
</feature>
<name>A0A9W7D4T6_9STRA</name>
<comment type="similarity">
    <text evidence="3">Belongs to the RxLR effector family.</text>
</comment>
<comment type="caution">
    <text evidence="8">The sequence shown here is derived from an EMBL/GenBank/DDBJ whole genome shotgun (WGS) entry which is preliminary data.</text>
</comment>
<sequence>MANVIGLVASSIFEKAKAAVLPTVSAEKLASWLSKEKSIDDVFTRLQLTSAGDKLFDKPQFFSWLNYADDLTSKTGKEVSTIATLTAHYGDEVLAKLVGAAKQVKSTEGAATRLQASQAHSWLDAGKSADDVFTLLKLDKAGDDILASPVFDTWNTYLKVFNKKNSNSQTSLLATLTTHYGDDAIAQIIQTAKKVGATRSEAVALETAQVQRWVTSEKSPDDVFLLLKLDKAGDDVLSSAQFASWSSMIEAALKVKASSRFAKQLEAEQFQRWMASKKSTHDALLLLKLDKSDNILIDPQLDVLTKYIKAVNKENPDKPTSLVATFTAHYGDEGLAKMLDAAKKAEATKSIATNLEAAQIQHWLSNKEKPDQVFTLLNLDKAGDDLLASPLFTIFTKFTDAYHGYLPTG</sequence>
<evidence type="ECO:0000256" key="3">
    <source>
        <dbReference type="ARBA" id="ARBA00010400"/>
    </source>
</evidence>
<reference evidence="8" key="1">
    <citation type="submission" date="2023-04" db="EMBL/GenBank/DDBJ databases">
        <title>Phytophthora fragariaefolia NBRC 109709.</title>
        <authorList>
            <person name="Ichikawa N."/>
            <person name="Sato H."/>
            <person name="Tonouchi N."/>
        </authorList>
    </citation>
    <scope>NUCLEOTIDE SEQUENCE</scope>
    <source>
        <strain evidence="8">NBRC 109709</strain>
    </source>
</reference>